<dbReference type="Proteomes" id="UP000659124">
    <property type="component" value="Unassembled WGS sequence"/>
</dbReference>
<dbReference type="EMBL" id="JACVFC010000002">
    <property type="protein sequence ID" value="MBC9932215.1"/>
    <property type="molecule type" value="Genomic_DNA"/>
</dbReference>
<dbReference type="RefSeq" id="WP_188089347.1">
    <property type="nucleotide sequence ID" value="NZ_JACVFC010000002.1"/>
</dbReference>
<gene>
    <name evidence="1" type="ORF">ICL07_17650</name>
</gene>
<evidence type="ECO:0000313" key="1">
    <source>
        <dbReference type="EMBL" id="MBC9932215.1"/>
    </source>
</evidence>
<name>A0ABR7TRG5_9BACT</name>
<accession>A0ABR7TRG5</accession>
<protein>
    <submittedName>
        <fullName evidence="1">Uncharacterized protein</fullName>
    </submittedName>
</protein>
<proteinExistence type="predicted"/>
<keyword evidence="2" id="KW-1185">Reference proteome</keyword>
<comment type="caution">
    <text evidence="1">The sequence shown here is derived from an EMBL/GenBank/DDBJ whole genome shotgun (WGS) entry which is preliminary data.</text>
</comment>
<organism evidence="1 2">
    <name type="scientific">Chitinophaga qingshengii</name>
    <dbReference type="NCBI Taxonomy" id="1569794"/>
    <lineage>
        <taxon>Bacteria</taxon>
        <taxon>Pseudomonadati</taxon>
        <taxon>Bacteroidota</taxon>
        <taxon>Chitinophagia</taxon>
        <taxon>Chitinophagales</taxon>
        <taxon>Chitinophagaceae</taxon>
        <taxon>Chitinophaga</taxon>
    </lineage>
</organism>
<reference evidence="1 2" key="1">
    <citation type="submission" date="2020-09" db="EMBL/GenBank/DDBJ databases">
        <title>Genome sequences of type strains of Chitinophaga qingshengii and Chitinophaga varians.</title>
        <authorList>
            <person name="Kittiwongwattana C."/>
        </authorList>
    </citation>
    <scope>NUCLEOTIDE SEQUENCE [LARGE SCALE GENOMIC DNA]</scope>
    <source>
        <strain evidence="1 2">JCM 30026</strain>
    </source>
</reference>
<sequence>MRNDPLTTKDQKLHYYATIAARLDEQFDMIVGRGAFTEQTLTPQAIHAWTNDNHQYQALNEPWAAVTQHLPQNGTTSALPAYVPSTNNQALPVIRFLSLVYDLFLPFHAMLPLAQRVKQSAVVWYISGNSPEGIQVCLSSLRQAIDVRYNRRLQYTWSCNRAISLPVSGDILSFVRIIFRILKLPPGDDHDDEPLFLTNGIRLDHVKKMDLCIEKTCSLLSSMSISLYWRRNKIKVNMSGIHWKSCKYSVKGYRR</sequence>
<evidence type="ECO:0000313" key="2">
    <source>
        <dbReference type="Proteomes" id="UP000659124"/>
    </source>
</evidence>